<comment type="caution">
    <text evidence="2">The sequence shown here is derived from an EMBL/GenBank/DDBJ whole genome shotgun (WGS) entry which is preliminary data.</text>
</comment>
<name>A0A0B3C1Z9_9PSED</name>
<proteinExistence type="predicted"/>
<dbReference type="EMBL" id="JTAK01000002">
    <property type="protein sequence ID" value="KHO65552.1"/>
    <property type="molecule type" value="Genomic_DNA"/>
</dbReference>
<evidence type="ECO:0000313" key="3">
    <source>
        <dbReference type="Proteomes" id="UP000030980"/>
    </source>
</evidence>
<dbReference type="Pfam" id="PF05137">
    <property type="entry name" value="PilN"/>
    <property type="match status" value="1"/>
</dbReference>
<organism evidence="2 3">
    <name type="scientific">Pseudomonas flexibilis</name>
    <dbReference type="NCBI Taxonomy" id="706570"/>
    <lineage>
        <taxon>Bacteria</taxon>
        <taxon>Pseudomonadati</taxon>
        <taxon>Pseudomonadota</taxon>
        <taxon>Gammaproteobacteria</taxon>
        <taxon>Pseudomonadales</taxon>
        <taxon>Pseudomonadaceae</taxon>
        <taxon>Pseudomonas</taxon>
    </lineage>
</organism>
<keyword evidence="1" id="KW-0472">Membrane</keyword>
<dbReference type="Proteomes" id="UP000030980">
    <property type="component" value="Unassembled WGS sequence"/>
</dbReference>
<keyword evidence="3" id="KW-1185">Reference proteome</keyword>
<keyword evidence="1" id="KW-0812">Transmembrane</keyword>
<dbReference type="RefSeq" id="WP_027591229.1">
    <property type="nucleotide sequence ID" value="NZ_FMUP01000001.1"/>
</dbReference>
<feature type="transmembrane region" description="Helical" evidence="1">
    <location>
        <begin position="21"/>
        <end position="42"/>
    </location>
</feature>
<sequence length="200" mass="22254">MQNINLYQPETPQSSGPRPRQMLLGLAVLACLLLLHGGWTLWRSHLGSQALARAEQQSRAVEAELLNRQASFREPQLDSGLSERLAELQSGNQRLQQLADHLLSLEAQHRAGFAPLLAGLADRHIQGLWLTRIRMREGGQLLRLEGLAQEQTQVPRYLASLSGSPALQGREFAQLQVQREDSGLLRFSLASQVEQEPGDE</sequence>
<dbReference type="OrthoDB" id="6876592at2"/>
<dbReference type="STRING" id="706570.PT85_05685"/>
<reference evidence="2 3" key="1">
    <citation type="submission" date="2014-11" db="EMBL/GenBank/DDBJ databases">
        <title>Genome sequence of Pseudomonas tuomuerensis JCM 14085.</title>
        <authorList>
            <person name="Shin S.-K."/>
            <person name="Yi H."/>
        </authorList>
    </citation>
    <scope>NUCLEOTIDE SEQUENCE [LARGE SCALE GENOMIC DNA]</scope>
    <source>
        <strain evidence="2 3">JCM 14085</strain>
    </source>
</reference>
<evidence type="ECO:0000313" key="2">
    <source>
        <dbReference type="EMBL" id="KHO65552.1"/>
    </source>
</evidence>
<dbReference type="InterPro" id="IPR007813">
    <property type="entry name" value="PilN"/>
</dbReference>
<dbReference type="AlphaFoldDB" id="A0A0B3C1Z9"/>
<evidence type="ECO:0000256" key="1">
    <source>
        <dbReference type="SAM" id="Phobius"/>
    </source>
</evidence>
<keyword evidence="1" id="KW-1133">Transmembrane helix</keyword>
<gene>
    <name evidence="2" type="ORF">PT85_05685</name>
</gene>
<protein>
    <recommendedName>
        <fullName evidence="4">MSHA biogenesis protein MshI</fullName>
    </recommendedName>
</protein>
<accession>A0A0B3C1Z9</accession>
<evidence type="ECO:0008006" key="4">
    <source>
        <dbReference type="Google" id="ProtNLM"/>
    </source>
</evidence>